<dbReference type="InParanoid" id="A0A672MN67"/>
<protein>
    <submittedName>
        <fullName evidence="1">Uncharacterized protein</fullName>
    </submittedName>
</protein>
<sequence length="136" mass="15408">MEFSNFLNWKDKLPINQVEQKIITGGELNVLESISTVKLLNRPEDLEPVEVGSTRKTPKTLSRTVQNNFFTSSSLINAVIDDHTYGVPTVRVDLPAPRIKPTAHNLLHPPLHSLYGVHEKYFRNVLDHLGESIIKK</sequence>
<name>A0A672MN67_SINGR</name>
<evidence type="ECO:0000313" key="2">
    <source>
        <dbReference type="Proteomes" id="UP000472262"/>
    </source>
</evidence>
<evidence type="ECO:0000313" key="1">
    <source>
        <dbReference type="Ensembl" id="ENSSGRP00000040137.1"/>
    </source>
</evidence>
<reference evidence="1" key="2">
    <citation type="submission" date="2025-09" db="UniProtKB">
        <authorList>
            <consortium name="Ensembl"/>
        </authorList>
    </citation>
    <scope>IDENTIFICATION</scope>
</reference>
<organism evidence="1 2">
    <name type="scientific">Sinocyclocheilus grahami</name>
    <name type="common">Dianchi golden-line fish</name>
    <name type="synonym">Barbus grahami</name>
    <dbReference type="NCBI Taxonomy" id="75366"/>
    <lineage>
        <taxon>Eukaryota</taxon>
        <taxon>Metazoa</taxon>
        <taxon>Chordata</taxon>
        <taxon>Craniata</taxon>
        <taxon>Vertebrata</taxon>
        <taxon>Euteleostomi</taxon>
        <taxon>Actinopterygii</taxon>
        <taxon>Neopterygii</taxon>
        <taxon>Teleostei</taxon>
        <taxon>Ostariophysi</taxon>
        <taxon>Cypriniformes</taxon>
        <taxon>Cyprinidae</taxon>
        <taxon>Cyprininae</taxon>
        <taxon>Sinocyclocheilus</taxon>
    </lineage>
</organism>
<reference evidence="1" key="1">
    <citation type="submission" date="2025-08" db="UniProtKB">
        <authorList>
            <consortium name="Ensembl"/>
        </authorList>
    </citation>
    <scope>IDENTIFICATION</scope>
</reference>
<accession>A0A672MN67</accession>
<proteinExistence type="predicted"/>
<keyword evidence="2" id="KW-1185">Reference proteome</keyword>
<dbReference type="Proteomes" id="UP000472262">
    <property type="component" value="Unassembled WGS sequence"/>
</dbReference>
<dbReference type="AlphaFoldDB" id="A0A672MN67"/>
<dbReference type="Ensembl" id="ENSSGRT00000043023.1">
    <property type="protein sequence ID" value="ENSSGRP00000040137.1"/>
    <property type="gene ID" value="ENSSGRG00000021892.1"/>
</dbReference>